<comment type="similarity">
    <text evidence="5 17">Belongs to the PEP-utilizing enzyme family.</text>
</comment>
<dbReference type="Proteomes" id="UP000731465">
    <property type="component" value="Unassembled WGS sequence"/>
</dbReference>
<comment type="subcellular location">
    <subcellularLocation>
        <location evidence="4 17">Cytoplasm</location>
    </subcellularLocation>
</comment>
<dbReference type="SUPFAM" id="SSF52009">
    <property type="entry name" value="Phosphohistidine domain"/>
    <property type="match status" value="1"/>
</dbReference>
<dbReference type="InterPro" id="IPR000121">
    <property type="entry name" value="PEP_util_C"/>
</dbReference>
<dbReference type="PANTHER" id="PTHR46244">
    <property type="entry name" value="PHOSPHOENOLPYRUVATE-PROTEIN PHOSPHOTRANSFERASE"/>
    <property type="match status" value="1"/>
</dbReference>
<dbReference type="Pfam" id="PF02896">
    <property type="entry name" value="PEP-utilizers_C"/>
    <property type="match status" value="1"/>
</dbReference>
<feature type="domain" description="PEP-utilising enzyme mobile" evidence="18">
    <location>
        <begin position="170"/>
        <end position="240"/>
    </location>
</feature>
<evidence type="ECO:0000256" key="3">
    <source>
        <dbReference type="ARBA" id="ARBA00002728"/>
    </source>
</evidence>
<dbReference type="InterPro" id="IPR015813">
    <property type="entry name" value="Pyrv/PenolPyrv_kinase-like_dom"/>
</dbReference>
<keyword evidence="15 17" id="KW-0460">Magnesium</keyword>
<evidence type="ECO:0000256" key="7">
    <source>
        <dbReference type="ARBA" id="ARBA00016544"/>
    </source>
</evidence>
<evidence type="ECO:0000256" key="10">
    <source>
        <dbReference type="ARBA" id="ARBA00022597"/>
    </source>
</evidence>
<comment type="caution">
    <text evidence="21">The sequence shown here is derived from an EMBL/GenBank/DDBJ whole genome shotgun (WGS) entry which is preliminary data.</text>
</comment>
<comment type="function">
    <text evidence="3 17">General (non sugar-specific) component of the phosphoenolpyruvate-dependent sugar phosphotransferase system (sugar PTS). This major carbohydrate active-transport system catalyzes the phosphorylation of incoming sugar substrates concomitantly with their translocation across the cell membrane. Enzyme I transfers the phosphoryl group from phosphoenolpyruvate (PEP) to the phosphoryl carrier protein (HPr).</text>
</comment>
<evidence type="ECO:0000313" key="22">
    <source>
        <dbReference type="Proteomes" id="UP000731465"/>
    </source>
</evidence>
<dbReference type="Gene3D" id="3.20.20.60">
    <property type="entry name" value="Phosphoenolpyruvate-binding domains"/>
    <property type="match status" value="1"/>
</dbReference>
<evidence type="ECO:0000313" key="21">
    <source>
        <dbReference type="EMBL" id="MBW7571050.1"/>
    </source>
</evidence>
<dbReference type="PIRSF" id="PIRSF000732">
    <property type="entry name" value="PTS_enzyme_I"/>
    <property type="match status" value="1"/>
</dbReference>
<dbReference type="InterPro" id="IPR036637">
    <property type="entry name" value="Phosphohistidine_dom_sf"/>
</dbReference>
<evidence type="ECO:0000259" key="18">
    <source>
        <dbReference type="Pfam" id="PF00391"/>
    </source>
</evidence>
<dbReference type="InterPro" id="IPR024692">
    <property type="entry name" value="PTS_EI"/>
</dbReference>
<keyword evidence="14 17" id="KW-0418">Kinase</keyword>
<dbReference type="InterPro" id="IPR023151">
    <property type="entry name" value="PEP_util_CS"/>
</dbReference>
<keyword evidence="10 17" id="KW-0762">Sugar transport</keyword>
<keyword evidence="8 17" id="KW-0813">Transport</keyword>
<dbReference type="InterPro" id="IPR006318">
    <property type="entry name" value="PTS_EI-like"/>
</dbReference>
<accession>A0ABS7DIC5</accession>
<evidence type="ECO:0000256" key="17">
    <source>
        <dbReference type="PIRNR" id="PIRNR000732"/>
    </source>
</evidence>
<evidence type="ECO:0000256" key="14">
    <source>
        <dbReference type="ARBA" id="ARBA00022777"/>
    </source>
</evidence>
<reference evidence="21 22" key="1">
    <citation type="submission" date="2021-03" db="EMBL/GenBank/DDBJ databases">
        <title>Succinivibrio sp. nov. isolated from feces of cow.</title>
        <authorList>
            <person name="Choi J.-Y."/>
        </authorList>
    </citation>
    <scope>NUCLEOTIDE SEQUENCE [LARGE SCALE GENOMIC DNA]</scope>
    <source>
        <strain evidence="21 22">AGMB01872</strain>
    </source>
</reference>
<evidence type="ECO:0000259" key="19">
    <source>
        <dbReference type="Pfam" id="PF02896"/>
    </source>
</evidence>
<dbReference type="Gene3D" id="1.10.274.10">
    <property type="entry name" value="PtsI, HPr-binding domain"/>
    <property type="match status" value="1"/>
</dbReference>
<dbReference type="PANTHER" id="PTHR46244:SF3">
    <property type="entry name" value="PHOSPHOENOLPYRUVATE-PROTEIN PHOSPHOTRANSFERASE"/>
    <property type="match status" value="1"/>
</dbReference>
<keyword evidence="13 17" id="KW-0479">Metal-binding</keyword>
<dbReference type="Pfam" id="PF00391">
    <property type="entry name" value="PEP-utilizers"/>
    <property type="match status" value="1"/>
</dbReference>
<dbReference type="InterPro" id="IPR036618">
    <property type="entry name" value="PtsI_HPr-bd_sf"/>
</dbReference>
<organism evidence="21 22">
    <name type="scientific">Succinivibrio faecicola</name>
    <dbReference type="NCBI Taxonomy" id="2820300"/>
    <lineage>
        <taxon>Bacteria</taxon>
        <taxon>Pseudomonadati</taxon>
        <taxon>Pseudomonadota</taxon>
        <taxon>Gammaproteobacteria</taxon>
        <taxon>Aeromonadales</taxon>
        <taxon>Succinivibrionaceae</taxon>
        <taxon>Succinivibrio</taxon>
    </lineage>
</organism>
<dbReference type="PROSITE" id="PS00742">
    <property type="entry name" value="PEP_ENZYMES_2"/>
    <property type="match status" value="1"/>
</dbReference>
<dbReference type="EMBL" id="JAGFNY010000046">
    <property type="protein sequence ID" value="MBW7571050.1"/>
    <property type="molecule type" value="Genomic_DNA"/>
</dbReference>
<evidence type="ECO:0000256" key="15">
    <source>
        <dbReference type="ARBA" id="ARBA00022842"/>
    </source>
</evidence>
<evidence type="ECO:0000256" key="8">
    <source>
        <dbReference type="ARBA" id="ARBA00022448"/>
    </source>
</evidence>
<evidence type="ECO:0000256" key="9">
    <source>
        <dbReference type="ARBA" id="ARBA00022490"/>
    </source>
</evidence>
<evidence type="ECO:0000259" key="20">
    <source>
        <dbReference type="Pfam" id="PF05524"/>
    </source>
</evidence>
<dbReference type="InterPro" id="IPR040442">
    <property type="entry name" value="Pyrv_kinase-like_dom_sf"/>
</dbReference>
<comment type="cofactor">
    <cofactor evidence="2 17">
        <name>Mg(2+)</name>
        <dbReference type="ChEBI" id="CHEBI:18420"/>
    </cofactor>
</comment>
<evidence type="ECO:0000256" key="12">
    <source>
        <dbReference type="ARBA" id="ARBA00022683"/>
    </source>
</evidence>
<evidence type="ECO:0000256" key="4">
    <source>
        <dbReference type="ARBA" id="ARBA00004496"/>
    </source>
</evidence>
<evidence type="ECO:0000256" key="5">
    <source>
        <dbReference type="ARBA" id="ARBA00007837"/>
    </source>
</evidence>
<keyword evidence="9 17" id="KW-0963">Cytoplasm</keyword>
<evidence type="ECO:0000256" key="2">
    <source>
        <dbReference type="ARBA" id="ARBA00001946"/>
    </source>
</evidence>
<dbReference type="SUPFAM" id="SSF51621">
    <property type="entry name" value="Phosphoenolpyruvate/pyruvate domain"/>
    <property type="match status" value="1"/>
</dbReference>
<sequence>MGVTLAKIRQNLVLHGTVANKGIAFGKLSFVKRADIGHEKKEIKNTKAECARFEKARLHAITQLGALYDASLEKLGEQNAVVFQIHQMMLEDPDYVSSIKDVITKEHSNAEYAVTVVAQKFEKQFLEMDNDYMRGRAADIVDISRRINEILMMHDGILNNKGISYNHEGSVVLAADDLVPSETVQLDQKAVAGIVTSKGSNRSHTAIFARTMGIPTIVCVGDSLTEDLEGHFVIVDGNSGRIYVDPDNETIERFSEIKKTDDVQNSHLEEFRGKPTLTRSGNKINLFANSGSLADLELIKASDAEGIGLFRSEYIFMQASDYPTEEEQYEIYKKVLETMGDKKVIIRTLDIGADKTAEYFMLKQEQNPAMGLRAVRLCLANRALFKTQLRALYRASAFGNLSIMIPMITSVDEVIETKQIIREIKRELDEQELQYKDDVEFGIMIETPAAAIISDELAQHVDFFSIGTNDLTQFTLAVDRQNADLENYLNPYHHAVVKLIENTIINGHLAGIWVGICGELASDEKFLGKLIQLGVDEMSVVPSSVLSLRAKIATLG</sequence>
<proteinExistence type="inferred from homology"/>
<evidence type="ECO:0000256" key="13">
    <source>
        <dbReference type="ARBA" id="ARBA00022723"/>
    </source>
</evidence>
<keyword evidence="11 17" id="KW-0808">Transferase</keyword>
<evidence type="ECO:0000256" key="11">
    <source>
        <dbReference type="ARBA" id="ARBA00022679"/>
    </source>
</evidence>
<gene>
    <name evidence="21" type="primary">ptsP</name>
    <name evidence="21" type="ORF">J5V48_09110</name>
</gene>
<dbReference type="InterPro" id="IPR008279">
    <property type="entry name" value="PEP-util_enz_mobile_dom"/>
</dbReference>
<evidence type="ECO:0000256" key="16">
    <source>
        <dbReference type="ARBA" id="ARBA00033235"/>
    </source>
</evidence>
<dbReference type="PRINTS" id="PR01736">
    <property type="entry name" value="PHPHTRNFRASE"/>
</dbReference>
<protein>
    <recommendedName>
        <fullName evidence="7 17">Phosphoenolpyruvate-protein phosphotransferase</fullName>
        <ecNumber evidence="6 17">2.7.3.9</ecNumber>
    </recommendedName>
    <alternativeName>
        <fullName evidence="16 17">Phosphotransferase system, enzyme I</fullName>
    </alternativeName>
</protein>
<dbReference type="InterPro" id="IPR008731">
    <property type="entry name" value="PTS_EIN"/>
</dbReference>
<evidence type="ECO:0000256" key="6">
    <source>
        <dbReference type="ARBA" id="ARBA00012232"/>
    </source>
</evidence>
<name>A0ABS7DIC5_9GAMM</name>
<keyword evidence="12 17" id="KW-0598">Phosphotransferase system</keyword>
<dbReference type="NCBIfam" id="TIGR01417">
    <property type="entry name" value="PTS_I_fam"/>
    <property type="match status" value="1"/>
</dbReference>
<dbReference type="InterPro" id="IPR050499">
    <property type="entry name" value="PEP-utilizing_PTS_enzyme"/>
</dbReference>
<feature type="domain" description="PEP-utilising enzyme C-terminal" evidence="19">
    <location>
        <begin position="268"/>
        <end position="554"/>
    </location>
</feature>
<dbReference type="SUPFAM" id="SSF47831">
    <property type="entry name" value="Enzyme I of the PEP:sugar phosphotransferase system HPr-binding (sub)domain"/>
    <property type="match status" value="1"/>
</dbReference>
<evidence type="ECO:0000256" key="1">
    <source>
        <dbReference type="ARBA" id="ARBA00000683"/>
    </source>
</evidence>
<keyword evidence="22" id="KW-1185">Reference proteome</keyword>
<dbReference type="GO" id="GO:0008965">
    <property type="term" value="F:phosphoenolpyruvate-protein phosphotransferase activity"/>
    <property type="evidence" value="ECO:0007669"/>
    <property type="project" value="UniProtKB-EC"/>
</dbReference>
<dbReference type="Gene3D" id="3.50.30.10">
    <property type="entry name" value="Phosphohistidine domain"/>
    <property type="match status" value="1"/>
</dbReference>
<feature type="domain" description="Phosphotransferase system enzyme I N-terminal" evidence="20">
    <location>
        <begin position="15"/>
        <end position="136"/>
    </location>
</feature>
<dbReference type="Pfam" id="PF05524">
    <property type="entry name" value="PEP-utilisers_N"/>
    <property type="match status" value="1"/>
</dbReference>
<comment type="catalytic activity">
    <reaction evidence="1 17">
        <text>L-histidyl-[protein] + phosphoenolpyruvate = N(pros)-phospho-L-histidyl-[protein] + pyruvate</text>
        <dbReference type="Rhea" id="RHEA:23880"/>
        <dbReference type="Rhea" id="RHEA-COMP:9745"/>
        <dbReference type="Rhea" id="RHEA-COMP:9746"/>
        <dbReference type="ChEBI" id="CHEBI:15361"/>
        <dbReference type="ChEBI" id="CHEBI:29979"/>
        <dbReference type="ChEBI" id="CHEBI:58702"/>
        <dbReference type="ChEBI" id="CHEBI:64837"/>
        <dbReference type="EC" id="2.7.3.9"/>
    </reaction>
</comment>
<dbReference type="EC" id="2.7.3.9" evidence="6 17"/>